<protein>
    <submittedName>
        <fullName evidence="1">Uncharacterized protein</fullName>
    </submittedName>
</protein>
<dbReference type="EMBL" id="CMVM020000036">
    <property type="status" value="NOT_ANNOTATED_CDS"/>
    <property type="molecule type" value="Genomic_DNA"/>
</dbReference>
<organism evidence="1 2">
    <name type="scientific">Onchocerca volvulus</name>
    <dbReference type="NCBI Taxonomy" id="6282"/>
    <lineage>
        <taxon>Eukaryota</taxon>
        <taxon>Metazoa</taxon>
        <taxon>Ecdysozoa</taxon>
        <taxon>Nematoda</taxon>
        <taxon>Chromadorea</taxon>
        <taxon>Rhabditida</taxon>
        <taxon>Spirurina</taxon>
        <taxon>Spiruromorpha</taxon>
        <taxon>Filarioidea</taxon>
        <taxon>Onchocercidae</taxon>
        <taxon>Onchocerca</taxon>
    </lineage>
</organism>
<dbReference type="AlphaFoldDB" id="A0A8R1TMU2"/>
<accession>A0A8R1TMU2</accession>
<keyword evidence="2" id="KW-1185">Reference proteome</keyword>
<name>A0A8R1TMU2_ONCVO</name>
<proteinExistence type="predicted"/>
<sequence>MKRVGIRLSNLIVGSIRHLFFCNKNGKFGIKVISSDRGDIIIDEINTYNKNDIRNQNTTNKFLCIFHQYNLNYVLQIASIHQVQHSSDSDYVNS</sequence>
<dbReference type="Proteomes" id="UP000024404">
    <property type="component" value="Unassembled WGS sequence"/>
</dbReference>
<reference evidence="2" key="1">
    <citation type="submission" date="2013-10" db="EMBL/GenBank/DDBJ databases">
        <title>Genome sequencing of Onchocerca volvulus.</title>
        <authorList>
            <person name="Cotton J."/>
            <person name="Tsai J."/>
            <person name="Stanley E."/>
            <person name="Tracey A."/>
            <person name="Holroyd N."/>
            <person name="Lustigman S."/>
            <person name="Berriman M."/>
        </authorList>
    </citation>
    <scope>NUCLEOTIDE SEQUENCE</scope>
</reference>
<evidence type="ECO:0000313" key="1">
    <source>
        <dbReference type="EnsemblMetazoa" id="OVOC1315.1"/>
    </source>
</evidence>
<reference evidence="1" key="2">
    <citation type="submission" date="2022-06" db="UniProtKB">
        <authorList>
            <consortium name="EnsemblMetazoa"/>
        </authorList>
    </citation>
    <scope>IDENTIFICATION</scope>
</reference>
<evidence type="ECO:0000313" key="2">
    <source>
        <dbReference type="Proteomes" id="UP000024404"/>
    </source>
</evidence>
<dbReference type="EnsemblMetazoa" id="OVOC1315.1">
    <property type="protein sequence ID" value="OVOC1315.1"/>
    <property type="gene ID" value="WBGene00238124"/>
</dbReference>